<organism evidence="2 3">
    <name type="scientific">Vibrio gazogenes DSM 21264 = NBRC 103151</name>
    <dbReference type="NCBI Taxonomy" id="1123492"/>
    <lineage>
        <taxon>Bacteria</taxon>
        <taxon>Pseudomonadati</taxon>
        <taxon>Pseudomonadota</taxon>
        <taxon>Gammaproteobacteria</taxon>
        <taxon>Vibrionales</taxon>
        <taxon>Vibrionaceae</taxon>
        <taxon>Vibrio</taxon>
    </lineage>
</organism>
<dbReference type="SUPFAM" id="SSF88713">
    <property type="entry name" value="Glycoside hydrolase/deacetylase"/>
    <property type="match status" value="1"/>
</dbReference>
<evidence type="ECO:0000313" key="2">
    <source>
        <dbReference type="EMBL" id="SHE33478.1"/>
    </source>
</evidence>
<accession>A0A1M4SMR8</accession>
<dbReference type="Pfam" id="PF03746">
    <property type="entry name" value="LamB_YcsF"/>
    <property type="match status" value="1"/>
</dbReference>
<dbReference type="Gene3D" id="3.20.20.370">
    <property type="entry name" value="Glycoside hydrolase/deacetylase"/>
    <property type="match status" value="1"/>
</dbReference>
<dbReference type="GO" id="GO:0005975">
    <property type="term" value="P:carbohydrate metabolic process"/>
    <property type="evidence" value="ECO:0007669"/>
    <property type="project" value="InterPro"/>
</dbReference>
<keyword evidence="1" id="KW-0547">Nucleotide-binding</keyword>
<sequence>MPLQHIKPHGALYMHLANNDEAANLFIHQLHRLAPELILYVMHGSRLHQLALDKGHSVICEFYADREYDQSGSIVFFTRKTEMLDPNQVAKRVLKACRKNKVTTIDNQEISVQFDSICIHSDAPGALALVQVVRQTLEQAGISIQAPNRVNR</sequence>
<dbReference type="Proteomes" id="UP000184159">
    <property type="component" value="Unassembled WGS sequence"/>
</dbReference>
<keyword evidence="3" id="KW-1185">Reference proteome</keyword>
<dbReference type="EMBL" id="FQUH01000001">
    <property type="protein sequence ID" value="SHE33478.1"/>
    <property type="molecule type" value="Genomic_DNA"/>
</dbReference>
<reference evidence="3" key="1">
    <citation type="submission" date="2016-11" db="EMBL/GenBank/DDBJ databases">
        <authorList>
            <person name="Varghese N."/>
            <person name="Submissions S."/>
        </authorList>
    </citation>
    <scope>NUCLEOTIDE SEQUENCE [LARGE SCALE GENOMIC DNA]</scope>
    <source>
        <strain evidence="3">DSM 21264</strain>
    </source>
</reference>
<evidence type="ECO:0000256" key="1">
    <source>
        <dbReference type="ARBA" id="ARBA00022741"/>
    </source>
</evidence>
<dbReference type="RefSeq" id="WP_242656009.1">
    <property type="nucleotide sequence ID" value="NZ_FQUH01000001.1"/>
</dbReference>
<evidence type="ECO:0000313" key="3">
    <source>
        <dbReference type="Proteomes" id="UP000184159"/>
    </source>
</evidence>
<protein>
    <submittedName>
        <fullName evidence="2">LamB/YcsF family protein</fullName>
    </submittedName>
</protein>
<dbReference type="InterPro" id="IPR011330">
    <property type="entry name" value="Glyco_hydro/deAcase_b/a-brl"/>
</dbReference>
<dbReference type="GO" id="GO:0005524">
    <property type="term" value="F:ATP binding"/>
    <property type="evidence" value="ECO:0007669"/>
    <property type="project" value="UniProtKB-KW"/>
</dbReference>
<dbReference type="PANTHER" id="PTHR30292:SF0">
    <property type="entry name" value="5-OXOPROLINASE SUBUNIT A"/>
    <property type="match status" value="1"/>
</dbReference>
<proteinExistence type="predicted"/>
<name>A0A1M4SMR8_VIBGA</name>
<dbReference type="AlphaFoldDB" id="A0A1M4SMR8"/>
<dbReference type="PANTHER" id="PTHR30292">
    <property type="entry name" value="UNCHARACTERIZED PROTEIN YBGL-RELATED"/>
    <property type="match status" value="1"/>
</dbReference>
<gene>
    <name evidence="2" type="ORF">SAMN02745781_00104</name>
</gene>
<dbReference type="InterPro" id="IPR005501">
    <property type="entry name" value="LamB/YcsF/PxpA-like"/>
</dbReference>